<feature type="domain" description="Nudix hydrolase" evidence="2">
    <location>
        <begin position="48"/>
        <end position="182"/>
    </location>
</feature>
<dbReference type="InterPro" id="IPR000086">
    <property type="entry name" value="NUDIX_hydrolase_dom"/>
</dbReference>
<dbReference type="CDD" id="cd03424">
    <property type="entry name" value="NUDIX_ADPRase_Nudt5_UGPPase_Nudt14"/>
    <property type="match status" value="1"/>
</dbReference>
<reference evidence="3" key="2">
    <citation type="journal article" date="2021" name="PeerJ">
        <title>Extensive microbial diversity within the chicken gut microbiome revealed by metagenomics and culture.</title>
        <authorList>
            <person name="Gilroy R."/>
            <person name="Ravi A."/>
            <person name="Getino M."/>
            <person name="Pursley I."/>
            <person name="Horton D.L."/>
            <person name="Alikhan N.F."/>
            <person name="Baker D."/>
            <person name="Gharbi K."/>
            <person name="Hall N."/>
            <person name="Watson M."/>
            <person name="Adriaenssens E.M."/>
            <person name="Foster-Nyarko E."/>
            <person name="Jarju S."/>
            <person name="Secka A."/>
            <person name="Antonio M."/>
            <person name="Oren A."/>
            <person name="Chaudhuri R.R."/>
            <person name="La Ragione R."/>
            <person name="Hildebrand F."/>
            <person name="Pallen M.J."/>
        </authorList>
    </citation>
    <scope>NUCLEOTIDE SEQUENCE</scope>
    <source>
        <strain evidence="3">CHK158-818</strain>
    </source>
</reference>
<protein>
    <submittedName>
        <fullName evidence="3">NUDIX hydrolase</fullName>
    </submittedName>
</protein>
<evidence type="ECO:0000259" key="2">
    <source>
        <dbReference type="PROSITE" id="PS51462"/>
    </source>
</evidence>
<dbReference type="PANTHER" id="PTHR11839:SF1">
    <property type="entry name" value="ADP-SUGAR PYROPHOSPHATASE"/>
    <property type="match status" value="1"/>
</dbReference>
<dbReference type="PROSITE" id="PS51462">
    <property type="entry name" value="NUDIX"/>
    <property type="match status" value="1"/>
</dbReference>
<name>A0A9D1M8T1_9BACT</name>
<sequence length="189" mass="21761">MINKKVRENPKWKVLESEYLHRRPWLTVRKERVLLPNGNVIPEYYVLEYPDWVNVIAITKENLFVFVTQYRHGLGEVSHEICAGVCEKEDASPLVSAQRELLEETGYGNGEWREFMTLCANSSTHTNLTHCFLAVGVEKVSEQHLEDSEDLTVQLLTLEEVKALLKSDAVKQSLMAAPLWKYMAENKLI</sequence>
<organism evidence="3 4">
    <name type="scientific">Candidatus Gallibacteroides avistercoris</name>
    <dbReference type="NCBI Taxonomy" id="2840833"/>
    <lineage>
        <taxon>Bacteria</taxon>
        <taxon>Pseudomonadati</taxon>
        <taxon>Bacteroidota</taxon>
        <taxon>Bacteroidia</taxon>
        <taxon>Bacteroidales</taxon>
        <taxon>Bacteroidaceae</taxon>
        <taxon>Bacteroidaceae incertae sedis</taxon>
        <taxon>Candidatus Gallibacteroides</taxon>
    </lineage>
</organism>
<evidence type="ECO:0000313" key="3">
    <source>
        <dbReference type="EMBL" id="HIU55787.1"/>
    </source>
</evidence>
<comment type="caution">
    <text evidence="3">The sequence shown here is derived from an EMBL/GenBank/DDBJ whole genome shotgun (WGS) entry which is preliminary data.</text>
</comment>
<evidence type="ECO:0000256" key="1">
    <source>
        <dbReference type="ARBA" id="ARBA00022801"/>
    </source>
</evidence>
<dbReference type="GO" id="GO:0006753">
    <property type="term" value="P:nucleoside phosphate metabolic process"/>
    <property type="evidence" value="ECO:0007669"/>
    <property type="project" value="TreeGrafter"/>
</dbReference>
<keyword evidence="1 3" id="KW-0378">Hydrolase</keyword>
<reference evidence="3" key="1">
    <citation type="submission" date="2020-10" db="EMBL/GenBank/DDBJ databases">
        <authorList>
            <person name="Gilroy R."/>
        </authorList>
    </citation>
    <scope>NUCLEOTIDE SEQUENCE</scope>
    <source>
        <strain evidence="3">CHK158-818</strain>
    </source>
</reference>
<dbReference type="Proteomes" id="UP000824112">
    <property type="component" value="Unassembled WGS sequence"/>
</dbReference>
<evidence type="ECO:0000313" key="4">
    <source>
        <dbReference type="Proteomes" id="UP000824112"/>
    </source>
</evidence>
<dbReference type="InterPro" id="IPR015797">
    <property type="entry name" value="NUDIX_hydrolase-like_dom_sf"/>
</dbReference>
<dbReference type="GO" id="GO:0019693">
    <property type="term" value="P:ribose phosphate metabolic process"/>
    <property type="evidence" value="ECO:0007669"/>
    <property type="project" value="TreeGrafter"/>
</dbReference>
<dbReference type="SUPFAM" id="SSF55811">
    <property type="entry name" value="Nudix"/>
    <property type="match status" value="1"/>
</dbReference>
<proteinExistence type="predicted"/>
<dbReference type="Pfam" id="PF00293">
    <property type="entry name" value="NUDIX"/>
    <property type="match status" value="1"/>
</dbReference>
<accession>A0A9D1M8T1</accession>
<dbReference type="PANTHER" id="PTHR11839">
    <property type="entry name" value="UDP/ADP-SUGAR PYROPHOSPHATASE"/>
    <property type="match status" value="1"/>
</dbReference>
<dbReference type="Gene3D" id="3.90.79.10">
    <property type="entry name" value="Nucleoside Triphosphate Pyrophosphohydrolase"/>
    <property type="match status" value="1"/>
</dbReference>
<dbReference type="GO" id="GO:0016787">
    <property type="term" value="F:hydrolase activity"/>
    <property type="evidence" value="ECO:0007669"/>
    <property type="project" value="UniProtKB-KW"/>
</dbReference>
<gene>
    <name evidence="3" type="ORF">IAB03_08300</name>
</gene>
<dbReference type="EMBL" id="DVNA01000188">
    <property type="protein sequence ID" value="HIU55787.1"/>
    <property type="molecule type" value="Genomic_DNA"/>
</dbReference>
<dbReference type="AlphaFoldDB" id="A0A9D1M8T1"/>